<keyword evidence="7" id="KW-0869">Chloride channel</keyword>
<feature type="transmembrane region" description="Helical" evidence="11">
    <location>
        <begin position="314"/>
        <end position="334"/>
    </location>
</feature>
<dbReference type="CDD" id="cd00400">
    <property type="entry name" value="Voltage_gated_ClC"/>
    <property type="match status" value="1"/>
</dbReference>
<dbReference type="Gene3D" id="3.10.580.10">
    <property type="entry name" value="CBS-domain"/>
    <property type="match status" value="1"/>
</dbReference>
<evidence type="ECO:0000256" key="2">
    <source>
        <dbReference type="ARBA" id="ARBA00022448"/>
    </source>
</evidence>
<feature type="transmembrane region" description="Helical" evidence="11">
    <location>
        <begin position="69"/>
        <end position="88"/>
    </location>
</feature>
<proteinExistence type="predicted"/>
<dbReference type="PANTHER" id="PTHR43427">
    <property type="entry name" value="CHLORIDE CHANNEL PROTEIN CLC-E"/>
    <property type="match status" value="1"/>
</dbReference>
<dbReference type="Pfam" id="PF00654">
    <property type="entry name" value="Voltage_CLC"/>
    <property type="match status" value="1"/>
</dbReference>
<protein>
    <submittedName>
        <fullName evidence="13">Chloride channel protein</fullName>
    </submittedName>
</protein>
<keyword evidence="8" id="KW-0868">Chloride</keyword>
<feature type="transmembrane region" description="Helical" evidence="11">
    <location>
        <begin position="371"/>
        <end position="397"/>
    </location>
</feature>
<feature type="domain" description="CBS" evidence="12">
    <location>
        <begin position="527"/>
        <end position="585"/>
    </location>
</feature>
<dbReference type="SMART" id="SM00116">
    <property type="entry name" value="CBS"/>
    <property type="match status" value="2"/>
</dbReference>
<dbReference type="Proteomes" id="UP000779809">
    <property type="component" value="Unassembled WGS sequence"/>
</dbReference>
<keyword evidence="9" id="KW-0407">Ion channel</keyword>
<comment type="subcellular location">
    <subcellularLocation>
        <location evidence="1">Membrane</location>
        <topology evidence="1">Multi-pass membrane protein</topology>
    </subcellularLocation>
</comment>
<evidence type="ECO:0000256" key="5">
    <source>
        <dbReference type="ARBA" id="ARBA00023065"/>
    </source>
</evidence>
<dbReference type="CDD" id="cd02205">
    <property type="entry name" value="CBS_pair_SF"/>
    <property type="match status" value="1"/>
</dbReference>
<feature type="transmembrane region" description="Helical" evidence="11">
    <location>
        <begin position="242"/>
        <end position="264"/>
    </location>
</feature>
<keyword evidence="2" id="KW-0813">Transport</keyword>
<keyword evidence="10" id="KW-0129">CBS domain</keyword>
<dbReference type="EMBL" id="JACPNR010000011">
    <property type="protein sequence ID" value="MBI2678931.1"/>
    <property type="molecule type" value="Genomic_DNA"/>
</dbReference>
<evidence type="ECO:0000256" key="8">
    <source>
        <dbReference type="ARBA" id="ARBA00023214"/>
    </source>
</evidence>
<feature type="transmembrane region" description="Helical" evidence="11">
    <location>
        <begin position="276"/>
        <end position="293"/>
    </location>
</feature>
<dbReference type="SUPFAM" id="SSF54631">
    <property type="entry name" value="CBS-domain pair"/>
    <property type="match status" value="1"/>
</dbReference>
<dbReference type="InterPro" id="IPR001807">
    <property type="entry name" value="ClC"/>
</dbReference>
<keyword evidence="4 11" id="KW-1133">Transmembrane helix</keyword>
<evidence type="ECO:0000256" key="6">
    <source>
        <dbReference type="ARBA" id="ARBA00023136"/>
    </source>
</evidence>
<evidence type="ECO:0000259" key="12">
    <source>
        <dbReference type="PROSITE" id="PS51371"/>
    </source>
</evidence>
<comment type="caution">
    <text evidence="13">The sequence shown here is derived from an EMBL/GenBank/DDBJ whole genome shotgun (WGS) entry which is preliminary data.</text>
</comment>
<feature type="transmembrane region" description="Helical" evidence="11">
    <location>
        <begin position="403"/>
        <end position="423"/>
    </location>
</feature>
<dbReference type="PRINTS" id="PR00762">
    <property type="entry name" value="CLCHANNEL"/>
</dbReference>
<dbReference type="InterPro" id="IPR014743">
    <property type="entry name" value="Cl-channel_core"/>
</dbReference>
<feature type="transmembrane region" description="Helical" evidence="11">
    <location>
        <begin position="340"/>
        <end position="359"/>
    </location>
</feature>
<dbReference type="PANTHER" id="PTHR43427:SF6">
    <property type="entry name" value="CHLORIDE CHANNEL PROTEIN CLC-E"/>
    <property type="match status" value="1"/>
</dbReference>
<evidence type="ECO:0000256" key="11">
    <source>
        <dbReference type="SAM" id="Phobius"/>
    </source>
</evidence>
<dbReference type="Pfam" id="PF00571">
    <property type="entry name" value="CBS"/>
    <property type="match status" value="2"/>
</dbReference>
<evidence type="ECO:0000256" key="7">
    <source>
        <dbReference type="ARBA" id="ARBA00023173"/>
    </source>
</evidence>
<sequence>MPASAATAGKPAAFTAEFRMLTVSLLAAAIGIVAGVIAFLLYNLIGFFTNLFFFHHMGFVFPSLQTNTLGFWVIVVPVAGGLIVGLMARYGTDKIRGHGIPEAMEAVLVNRSRISPRVAVLKPISAAIAIGTGGPFGAEGPIIQTGGAFGSLVGQVFHTTAAERKVLLACGAAAGMAATFSTPIAAVILAIELLLFEFKARSFIPLVIASTLATSIHIRLMGPGPMFDVGTHDFGVPRALPFYLLLGLLCGVAAVGLSKLLYWVEDLFEKLPVNEMWWPAIGALGLGIIGYFVPRVLGVGYDTISDILTDRLTLSVLVLVLVFKTLALVISLGSGTSGGLLAPTFMSSAAMGSVFAVAMNRIFPAAHLSPAAFALVAMGAVFGAASRATFTFIIFAFEITRDYNAVLPLMLVCVIADGIAIWMQPGASIMTEKLARRGLKIHAEYEPDVMTQVTVGTAMTPDIPTIPATMPLLELAGMMTSGHPLARHYALPIVDGEERLVAIITRGDVVKRLEHEPQSSATVLEAGTPDPVVAYPDEGLHEAVERMLRAEVGRLPVVSREHPKRVVGYLGRAGVMAARMRRLEEEHVREPGWWGKTTA</sequence>
<feature type="transmembrane region" description="Helical" evidence="11">
    <location>
        <begin position="166"/>
        <end position="191"/>
    </location>
</feature>
<evidence type="ECO:0000256" key="4">
    <source>
        <dbReference type="ARBA" id="ARBA00022989"/>
    </source>
</evidence>
<keyword evidence="3 11" id="KW-0812">Transmembrane</keyword>
<feature type="transmembrane region" description="Helical" evidence="11">
    <location>
        <begin position="21"/>
        <end position="49"/>
    </location>
</feature>
<name>A0A932AA87_9BACT</name>
<dbReference type="GO" id="GO:0034707">
    <property type="term" value="C:chloride channel complex"/>
    <property type="evidence" value="ECO:0007669"/>
    <property type="project" value="UniProtKB-KW"/>
</dbReference>
<evidence type="ECO:0000256" key="1">
    <source>
        <dbReference type="ARBA" id="ARBA00004141"/>
    </source>
</evidence>
<evidence type="ECO:0000256" key="3">
    <source>
        <dbReference type="ARBA" id="ARBA00022692"/>
    </source>
</evidence>
<organism evidence="13 14">
    <name type="scientific">Candidatus Korobacter versatilis</name>
    <dbReference type="NCBI Taxonomy" id="658062"/>
    <lineage>
        <taxon>Bacteria</taxon>
        <taxon>Pseudomonadati</taxon>
        <taxon>Acidobacteriota</taxon>
        <taxon>Terriglobia</taxon>
        <taxon>Terriglobales</taxon>
        <taxon>Candidatus Korobacteraceae</taxon>
        <taxon>Candidatus Korobacter</taxon>
    </lineage>
</organism>
<gene>
    <name evidence="13" type="ORF">HYX28_09125</name>
</gene>
<evidence type="ECO:0000313" key="14">
    <source>
        <dbReference type="Proteomes" id="UP000779809"/>
    </source>
</evidence>
<feature type="transmembrane region" description="Helical" evidence="11">
    <location>
        <begin position="203"/>
        <end position="221"/>
    </location>
</feature>
<dbReference type="AlphaFoldDB" id="A0A932AA87"/>
<feature type="domain" description="CBS" evidence="12">
    <location>
        <begin position="459"/>
        <end position="520"/>
    </location>
</feature>
<dbReference type="Gene3D" id="1.10.3080.10">
    <property type="entry name" value="Clc chloride channel"/>
    <property type="match status" value="1"/>
</dbReference>
<keyword evidence="5" id="KW-0406">Ion transport</keyword>
<dbReference type="GO" id="GO:0005254">
    <property type="term" value="F:chloride channel activity"/>
    <property type="evidence" value="ECO:0007669"/>
    <property type="project" value="UniProtKB-KW"/>
</dbReference>
<dbReference type="PROSITE" id="PS51371">
    <property type="entry name" value="CBS"/>
    <property type="match status" value="2"/>
</dbReference>
<evidence type="ECO:0000313" key="13">
    <source>
        <dbReference type="EMBL" id="MBI2678931.1"/>
    </source>
</evidence>
<reference evidence="13" key="1">
    <citation type="submission" date="2020-07" db="EMBL/GenBank/DDBJ databases">
        <title>Huge and variable diversity of episymbiotic CPR bacteria and DPANN archaea in groundwater ecosystems.</title>
        <authorList>
            <person name="He C.Y."/>
            <person name="Keren R."/>
            <person name="Whittaker M."/>
            <person name="Farag I.F."/>
            <person name="Doudna J."/>
            <person name="Cate J.H.D."/>
            <person name="Banfield J.F."/>
        </authorList>
    </citation>
    <scope>NUCLEOTIDE SEQUENCE</scope>
    <source>
        <strain evidence="13">NC_groundwater_580_Pr5_B-0.1um_64_19</strain>
    </source>
</reference>
<accession>A0A932AA87</accession>
<keyword evidence="6 11" id="KW-0472">Membrane</keyword>
<evidence type="ECO:0000256" key="9">
    <source>
        <dbReference type="ARBA" id="ARBA00023303"/>
    </source>
</evidence>
<dbReference type="InterPro" id="IPR046342">
    <property type="entry name" value="CBS_dom_sf"/>
</dbReference>
<dbReference type="SUPFAM" id="SSF81340">
    <property type="entry name" value="Clc chloride channel"/>
    <property type="match status" value="1"/>
</dbReference>
<dbReference type="InterPro" id="IPR000644">
    <property type="entry name" value="CBS_dom"/>
</dbReference>
<dbReference type="InterPro" id="IPR050368">
    <property type="entry name" value="ClC-type_chloride_channel"/>
</dbReference>
<evidence type="ECO:0000256" key="10">
    <source>
        <dbReference type="PROSITE-ProRule" id="PRU00703"/>
    </source>
</evidence>